<keyword evidence="2" id="KW-1185">Reference proteome</keyword>
<comment type="caution">
    <text evidence="1">The sequence shown here is derived from an EMBL/GenBank/DDBJ whole genome shotgun (WGS) entry which is preliminary data.</text>
</comment>
<name>A0A7Z0VKL3_9GAMM</name>
<protein>
    <submittedName>
        <fullName evidence="1">Uncharacterized protein</fullName>
    </submittedName>
</protein>
<dbReference type="RefSeq" id="WP_154723111.1">
    <property type="nucleotide sequence ID" value="NZ_MARB01000013.1"/>
</dbReference>
<dbReference type="EMBL" id="MARB01000013">
    <property type="protein sequence ID" value="ODJ87300.1"/>
    <property type="molecule type" value="Genomic_DNA"/>
</dbReference>
<proteinExistence type="predicted"/>
<dbReference type="AlphaFoldDB" id="A0A7Z0VKL3"/>
<reference evidence="1 2" key="1">
    <citation type="submission" date="2016-06" db="EMBL/GenBank/DDBJ databases">
        <title>Genome sequence of endosymbiont of Candidatus Endolucinida thiodiazotropha.</title>
        <authorList>
            <person name="Poehlein A."/>
            <person name="Koenig S."/>
            <person name="Heiden S.E."/>
            <person name="Thuermer A."/>
            <person name="Voget S."/>
            <person name="Daniel R."/>
            <person name="Markert S."/>
            <person name="Gros O."/>
            <person name="Schweder T."/>
        </authorList>
    </citation>
    <scope>NUCLEOTIDE SEQUENCE [LARGE SCALE GENOMIC DNA]</scope>
    <source>
        <strain evidence="1 2">COS</strain>
    </source>
</reference>
<gene>
    <name evidence="1" type="ORF">CODIS_25520</name>
</gene>
<evidence type="ECO:0000313" key="2">
    <source>
        <dbReference type="Proteomes" id="UP000094769"/>
    </source>
</evidence>
<sequence>MSDINRVERKLCESFCQIEELDQLFRITGMSRTLLNNMVGTYIKTEP</sequence>
<evidence type="ECO:0000313" key="1">
    <source>
        <dbReference type="EMBL" id="ODJ87300.1"/>
    </source>
</evidence>
<accession>A0A7Z0VKL3</accession>
<dbReference type="Proteomes" id="UP000094769">
    <property type="component" value="Unassembled WGS sequence"/>
</dbReference>
<organism evidence="1 2">
    <name type="scientific">Candidatus Thiodiazotropha endolucinida</name>
    <dbReference type="NCBI Taxonomy" id="1655433"/>
    <lineage>
        <taxon>Bacteria</taxon>
        <taxon>Pseudomonadati</taxon>
        <taxon>Pseudomonadota</taxon>
        <taxon>Gammaproteobacteria</taxon>
        <taxon>Chromatiales</taxon>
        <taxon>Sedimenticolaceae</taxon>
        <taxon>Candidatus Thiodiazotropha</taxon>
    </lineage>
</organism>